<dbReference type="Gene3D" id="1.10.238.10">
    <property type="entry name" value="EF-hand"/>
    <property type="match status" value="1"/>
</dbReference>
<dbReference type="GO" id="GO:0005509">
    <property type="term" value="F:calcium ion binding"/>
    <property type="evidence" value="ECO:0007669"/>
    <property type="project" value="InterPro"/>
</dbReference>
<dbReference type="SUPFAM" id="SSF53474">
    <property type="entry name" value="alpha/beta-Hydrolases"/>
    <property type="match status" value="1"/>
</dbReference>
<protein>
    <submittedName>
        <fullName evidence="4">Carboxylesterase NlhH</fullName>
        <ecNumber evidence="4">3.1.1.1</ecNumber>
    </submittedName>
</protein>
<sequence>MGLPVLQATDSKDAKAGETSMHRLLRSTYCLAWFVVVNAVASLPAYAQAPSDQTPRLQRATNALEGVIAHRDVAYVKDGDARQRLDLYLPDATEPLPVIVWVHGGGWQSGSKNGCPPLRAGYTKQGYAVASIGYRLSGQAPFPAQIEDCKAAIRWIRAHADEFNLDRERIGVWGSSAGGHLAALVGTSGGFEEFDVGQHLDQSSAVQAVCDYYGPTDFKVFVQTPHYERHAETQSPESKLLGGAVLLNPDKVKRVNPMTYIAGDDPSFLIVHGDRDATVPLNQSELLFKALKNAGVPVHFHTIQGAGHGGPAFNEPGIGEMVRDFWEHNLKQLNTERPQPSASTSESRASETPNPGQAPPRGSGRSRLKWENVVAAQDHDQDGRISEEEFRGGAMLWKRLDRNGDGFVSESEHRTAFPGRSASE</sequence>
<dbReference type="KEGG" id="ahel:Q31a_28210"/>
<keyword evidence="5" id="KW-1185">Reference proteome</keyword>
<dbReference type="InterPro" id="IPR029058">
    <property type="entry name" value="AB_hydrolase_fold"/>
</dbReference>
<feature type="compositionally biased region" description="Basic and acidic residues" evidence="2">
    <location>
        <begin position="377"/>
        <end position="391"/>
    </location>
</feature>
<evidence type="ECO:0000313" key="5">
    <source>
        <dbReference type="Proteomes" id="UP000318017"/>
    </source>
</evidence>
<dbReference type="Proteomes" id="UP000318017">
    <property type="component" value="Chromosome"/>
</dbReference>
<accession>A0A518G7E4</accession>
<dbReference type="Pfam" id="PF20434">
    <property type="entry name" value="BD-FAE"/>
    <property type="match status" value="1"/>
</dbReference>
<proteinExistence type="predicted"/>
<feature type="domain" description="EF-hand" evidence="3">
    <location>
        <begin position="365"/>
        <end position="400"/>
    </location>
</feature>
<dbReference type="PROSITE" id="PS00018">
    <property type="entry name" value="EF_HAND_1"/>
    <property type="match status" value="1"/>
</dbReference>
<feature type="compositionally biased region" description="Low complexity" evidence="2">
    <location>
        <begin position="340"/>
        <end position="353"/>
    </location>
</feature>
<reference evidence="4 5" key="1">
    <citation type="submission" date="2019-02" db="EMBL/GenBank/DDBJ databases">
        <title>Deep-cultivation of Planctomycetes and their phenomic and genomic characterization uncovers novel biology.</title>
        <authorList>
            <person name="Wiegand S."/>
            <person name="Jogler M."/>
            <person name="Boedeker C."/>
            <person name="Pinto D."/>
            <person name="Vollmers J."/>
            <person name="Rivas-Marin E."/>
            <person name="Kohn T."/>
            <person name="Peeters S.H."/>
            <person name="Heuer A."/>
            <person name="Rast P."/>
            <person name="Oberbeckmann S."/>
            <person name="Bunk B."/>
            <person name="Jeske O."/>
            <person name="Meyerdierks A."/>
            <person name="Storesund J.E."/>
            <person name="Kallscheuer N."/>
            <person name="Luecker S."/>
            <person name="Lage O.M."/>
            <person name="Pohl T."/>
            <person name="Merkel B.J."/>
            <person name="Hornburger P."/>
            <person name="Mueller R.-W."/>
            <person name="Bruemmer F."/>
            <person name="Labrenz M."/>
            <person name="Spormann A.M."/>
            <person name="Op den Camp H."/>
            <person name="Overmann J."/>
            <person name="Amann R."/>
            <person name="Jetten M.S.M."/>
            <person name="Mascher T."/>
            <person name="Medema M.H."/>
            <person name="Devos D.P."/>
            <person name="Kaster A.-K."/>
            <person name="Ovreas L."/>
            <person name="Rohde M."/>
            <person name="Galperin M.Y."/>
            <person name="Jogler C."/>
        </authorList>
    </citation>
    <scope>NUCLEOTIDE SEQUENCE [LARGE SCALE GENOMIC DNA]</scope>
    <source>
        <strain evidence="4 5">Q31a</strain>
    </source>
</reference>
<dbReference type="EC" id="3.1.1.1" evidence="4"/>
<dbReference type="PANTHER" id="PTHR48081">
    <property type="entry name" value="AB HYDROLASE SUPERFAMILY PROTEIN C4A8.06C"/>
    <property type="match status" value="1"/>
</dbReference>
<feature type="region of interest" description="Disordered" evidence="2">
    <location>
        <begin position="334"/>
        <end position="394"/>
    </location>
</feature>
<dbReference type="GO" id="GO:0106435">
    <property type="term" value="F:carboxylesterase activity"/>
    <property type="evidence" value="ECO:0007669"/>
    <property type="project" value="UniProtKB-EC"/>
</dbReference>
<organism evidence="4 5">
    <name type="scientific">Aureliella helgolandensis</name>
    <dbReference type="NCBI Taxonomy" id="2527968"/>
    <lineage>
        <taxon>Bacteria</taxon>
        <taxon>Pseudomonadati</taxon>
        <taxon>Planctomycetota</taxon>
        <taxon>Planctomycetia</taxon>
        <taxon>Pirellulales</taxon>
        <taxon>Pirellulaceae</taxon>
        <taxon>Aureliella</taxon>
    </lineage>
</organism>
<dbReference type="OrthoDB" id="265201at2"/>
<evidence type="ECO:0000256" key="1">
    <source>
        <dbReference type="ARBA" id="ARBA00022801"/>
    </source>
</evidence>
<dbReference type="Pfam" id="PF13202">
    <property type="entry name" value="EF-hand_5"/>
    <property type="match status" value="2"/>
</dbReference>
<dbReference type="InterPro" id="IPR018247">
    <property type="entry name" value="EF_Hand_1_Ca_BS"/>
</dbReference>
<dbReference type="InterPro" id="IPR011992">
    <property type="entry name" value="EF-hand-dom_pair"/>
</dbReference>
<dbReference type="Gene3D" id="3.40.50.1820">
    <property type="entry name" value="alpha/beta hydrolase"/>
    <property type="match status" value="1"/>
</dbReference>
<dbReference type="InterPro" id="IPR049492">
    <property type="entry name" value="BD-FAE-like_dom"/>
</dbReference>
<dbReference type="SUPFAM" id="SSF47473">
    <property type="entry name" value="EF-hand"/>
    <property type="match status" value="1"/>
</dbReference>
<dbReference type="InterPro" id="IPR002048">
    <property type="entry name" value="EF_hand_dom"/>
</dbReference>
<dbReference type="PANTHER" id="PTHR48081:SF13">
    <property type="entry name" value="ALPHA_BETA HYDROLASE"/>
    <property type="match status" value="1"/>
</dbReference>
<evidence type="ECO:0000256" key="2">
    <source>
        <dbReference type="SAM" id="MobiDB-lite"/>
    </source>
</evidence>
<dbReference type="EMBL" id="CP036298">
    <property type="protein sequence ID" value="QDV24503.1"/>
    <property type="molecule type" value="Genomic_DNA"/>
</dbReference>
<evidence type="ECO:0000259" key="3">
    <source>
        <dbReference type="PROSITE" id="PS50222"/>
    </source>
</evidence>
<gene>
    <name evidence="4" type="primary">nlhH_5</name>
    <name evidence="4" type="ORF">Q31a_28210</name>
</gene>
<feature type="compositionally biased region" description="Basic and acidic residues" evidence="2">
    <location>
        <begin position="405"/>
        <end position="415"/>
    </location>
</feature>
<keyword evidence="1 4" id="KW-0378">Hydrolase</keyword>
<name>A0A518G7E4_9BACT</name>
<evidence type="ECO:0000313" key="4">
    <source>
        <dbReference type="EMBL" id="QDV24503.1"/>
    </source>
</evidence>
<dbReference type="PROSITE" id="PS50222">
    <property type="entry name" value="EF_HAND_2"/>
    <property type="match status" value="1"/>
</dbReference>
<dbReference type="AlphaFoldDB" id="A0A518G7E4"/>
<feature type="region of interest" description="Disordered" evidence="2">
    <location>
        <begin position="405"/>
        <end position="424"/>
    </location>
</feature>
<dbReference type="InterPro" id="IPR050300">
    <property type="entry name" value="GDXG_lipolytic_enzyme"/>
</dbReference>